<evidence type="ECO:0000313" key="2">
    <source>
        <dbReference type="Proteomes" id="UP000184497"/>
    </source>
</evidence>
<dbReference type="Proteomes" id="UP000184497">
    <property type="component" value="Unassembled WGS sequence"/>
</dbReference>
<dbReference type="EMBL" id="FRAQ01000003">
    <property type="protein sequence ID" value="SHK73010.1"/>
    <property type="molecule type" value="Genomic_DNA"/>
</dbReference>
<sequence length="70" mass="7332">MLTAYQKATGPKAVLNGSGLLVWLTMNSEELTASHQRVTEAGASPALLSEKADYSATTASLTITSTSECR</sequence>
<keyword evidence="2" id="KW-1185">Reference proteome</keyword>
<reference evidence="2" key="1">
    <citation type="submission" date="2016-11" db="EMBL/GenBank/DDBJ databases">
        <authorList>
            <person name="Varghese N."/>
            <person name="Submissions S."/>
        </authorList>
    </citation>
    <scope>NUCLEOTIDE SEQUENCE [LARGE SCALE GENOMIC DNA]</scope>
    <source>
        <strain evidence="2">CGMCC 1.10835</strain>
    </source>
</reference>
<dbReference type="AlphaFoldDB" id="A0A1M6UUT7"/>
<proteinExistence type="predicted"/>
<accession>A0A1M6UUT7</accession>
<organism evidence="1 2">
    <name type="scientific">Marinobacter antarcticus</name>
    <dbReference type="NCBI Taxonomy" id="564117"/>
    <lineage>
        <taxon>Bacteria</taxon>
        <taxon>Pseudomonadati</taxon>
        <taxon>Pseudomonadota</taxon>
        <taxon>Gammaproteobacteria</taxon>
        <taxon>Pseudomonadales</taxon>
        <taxon>Marinobacteraceae</taxon>
        <taxon>Marinobacter</taxon>
    </lineage>
</organism>
<evidence type="ECO:0000313" key="1">
    <source>
        <dbReference type="EMBL" id="SHK73010.1"/>
    </source>
</evidence>
<dbReference type="STRING" id="564117.SAMN05216369_2924"/>
<gene>
    <name evidence="1" type="ORF">SAMN05216369_2924</name>
</gene>
<name>A0A1M6UUT7_9GAMM</name>
<protein>
    <submittedName>
        <fullName evidence="1">Uncharacterized protein</fullName>
    </submittedName>
</protein>